<name>A0ACC2IIU8_9PEZI</name>
<protein>
    <submittedName>
        <fullName evidence="1">Uncharacterized protein</fullName>
    </submittedName>
</protein>
<evidence type="ECO:0000313" key="2">
    <source>
        <dbReference type="Proteomes" id="UP001153334"/>
    </source>
</evidence>
<keyword evidence="2" id="KW-1185">Reference proteome</keyword>
<proteinExistence type="predicted"/>
<organism evidence="1 2">
    <name type="scientific">Nemania bipapillata</name>
    <dbReference type="NCBI Taxonomy" id="110536"/>
    <lineage>
        <taxon>Eukaryota</taxon>
        <taxon>Fungi</taxon>
        <taxon>Dikarya</taxon>
        <taxon>Ascomycota</taxon>
        <taxon>Pezizomycotina</taxon>
        <taxon>Sordariomycetes</taxon>
        <taxon>Xylariomycetidae</taxon>
        <taxon>Xylariales</taxon>
        <taxon>Xylariaceae</taxon>
        <taxon>Nemania</taxon>
    </lineage>
</organism>
<dbReference type="EMBL" id="JAPESX010001341">
    <property type="protein sequence ID" value="KAJ8115087.1"/>
    <property type="molecule type" value="Genomic_DNA"/>
</dbReference>
<evidence type="ECO:0000313" key="1">
    <source>
        <dbReference type="EMBL" id="KAJ8115087.1"/>
    </source>
</evidence>
<reference evidence="1" key="1">
    <citation type="submission" date="2022-11" db="EMBL/GenBank/DDBJ databases">
        <title>Genome Sequence of Nemania bipapillata.</title>
        <authorList>
            <person name="Buettner E."/>
        </authorList>
    </citation>
    <scope>NUCLEOTIDE SEQUENCE</scope>
    <source>
        <strain evidence="1">CP14</strain>
    </source>
</reference>
<comment type="caution">
    <text evidence="1">The sequence shown here is derived from an EMBL/GenBank/DDBJ whole genome shotgun (WGS) entry which is preliminary data.</text>
</comment>
<accession>A0ACC2IIU8</accession>
<gene>
    <name evidence="1" type="ORF">ONZ43_g4748</name>
</gene>
<sequence length="206" mass="23714">MSSDVLVPGQSFGGSEARAWRSIREHRQEVRKAANLLRARGIGVQIFEEQEPLHVRPRSALESLPDEILVSIMEYLDYGSLYRLSQTTGEFLRLSFDGIFEVDAEWRTFRYTIDRYFHEEDSRMTGLRSGPRMRVLDWARWSVRHPDIAQEEQSTGDVLEAGMAIEPSGQYEVAQESPMVADATHDSEGEDEDERETILEFMARLQ</sequence>
<dbReference type="Proteomes" id="UP001153334">
    <property type="component" value="Unassembled WGS sequence"/>
</dbReference>